<feature type="transmembrane region" description="Helical" evidence="4">
    <location>
        <begin position="21"/>
        <end position="46"/>
    </location>
</feature>
<feature type="compositionally biased region" description="Basic and acidic residues" evidence="3">
    <location>
        <begin position="543"/>
        <end position="559"/>
    </location>
</feature>
<feature type="transmembrane region" description="Helical" evidence="4">
    <location>
        <begin position="103"/>
        <end position="124"/>
    </location>
</feature>
<feature type="transmembrane region" description="Helical" evidence="4">
    <location>
        <begin position="464"/>
        <end position="488"/>
    </location>
</feature>
<dbReference type="InterPro" id="IPR036259">
    <property type="entry name" value="MFS_trans_sf"/>
</dbReference>
<feature type="region of interest" description="Disordered" evidence="3">
    <location>
        <begin position="500"/>
        <end position="578"/>
    </location>
</feature>
<evidence type="ECO:0000259" key="5">
    <source>
        <dbReference type="Pfam" id="PF20684"/>
    </source>
</evidence>
<evidence type="ECO:0000256" key="4">
    <source>
        <dbReference type="SAM" id="Phobius"/>
    </source>
</evidence>
<accession>A0ABP0C4W9</accession>
<organism evidence="6 7">
    <name type="scientific">Sporothrix curviconia</name>
    <dbReference type="NCBI Taxonomy" id="1260050"/>
    <lineage>
        <taxon>Eukaryota</taxon>
        <taxon>Fungi</taxon>
        <taxon>Dikarya</taxon>
        <taxon>Ascomycota</taxon>
        <taxon>Pezizomycotina</taxon>
        <taxon>Sordariomycetes</taxon>
        <taxon>Sordariomycetidae</taxon>
        <taxon>Ophiostomatales</taxon>
        <taxon>Ophiostomataceae</taxon>
        <taxon>Sporothrix</taxon>
    </lineage>
</organism>
<protein>
    <recommendedName>
        <fullName evidence="5">Rhodopsin domain-containing protein</fullName>
    </recommendedName>
</protein>
<feature type="transmembrane region" description="Helical" evidence="4">
    <location>
        <begin position="374"/>
        <end position="394"/>
    </location>
</feature>
<reference evidence="6 7" key="1">
    <citation type="submission" date="2024-01" db="EMBL/GenBank/DDBJ databases">
        <authorList>
            <person name="Allen C."/>
            <person name="Tagirdzhanova G."/>
        </authorList>
    </citation>
    <scope>NUCLEOTIDE SEQUENCE [LARGE SCALE GENOMIC DNA]</scope>
</reference>
<gene>
    <name evidence="6" type="ORF">SCUCBS95973_006342</name>
</gene>
<feature type="transmembrane region" description="Helical" evidence="4">
    <location>
        <begin position="339"/>
        <end position="362"/>
    </location>
</feature>
<feature type="transmembrane region" description="Helical" evidence="4">
    <location>
        <begin position="196"/>
        <end position="217"/>
    </location>
</feature>
<dbReference type="EMBL" id="CAWUHB010000037">
    <property type="protein sequence ID" value="CAK7226863.1"/>
    <property type="molecule type" value="Genomic_DNA"/>
</dbReference>
<keyword evidence="4" id="KW-0472">Membrane</keyword>
<keyword evidence="2" id="KW-1003">Cell membrane</keyword>
<evidence type="ECO:0000256" key="1">
    <source>
        <dbReference type="ARBA" id="ARBA00004429"/>
    </source>
</evidence>
<dbReference type="Proteomes" id="UP001642405">
    <property type="component" value="Unassembled WGS sequence"/>
</dbReference>
<evidence type="ECO:0000313" key="6">
    <source>
        <dbReference type="EMBL" id="CAK7226863.1"/>
    </source>
</evidence>
<dbReference type="Gene3D" id="1.20.1250.20">
    <property type="entry name" value="MFS general substrate transporter like domains"/>
    <property type="match status" value="2"/>
</dbReference>
<feature type="transmembrane region" description="Helical" evidence="4">
    <location>
        <begin position="400"/>
        <end position="424"/>
    </location>
</feature>
<dbReference type="Pfam" id="PF20684">
    <property type="entry name" value="Fung_rhodopsin"/>
    <property type="match status" value="1"/>
</dbReference>
<feature type="transmembrane region" description="Helical" evidence="4">
    <location>
        <begin position="436"/>
        <end position="458"/>
    </location>
</feature>
<dbReference type="PANTHER" id="PTHR43702:SF13">
    <property type="entry name" value="MONOSACCHARIDE TRANSPORTER, PUTATIVE (AFU_ORTHOLOGUE AFUA_4G06630)-RELATED"/>
    <property type="match status" value="1"/>
</dbReference>
<evidence type="ECO:0000256" key="2">
    <source>
        <dbReference type="ARBA" id="ARBA00022475"/>
    </source>
</evidence>
<dbReference type="InterPro" id="IPR049326">
    <property type="entry name" value="Rhodopsin_dom_fungi"/>
</dbReference>
<feature type="transmembrane region" description="Helical" evidence="4">
    <location>
        <begin position="261"/>
        <end position="282"/>
    </location>
</feature>
<keyword evidence="4" id="KW-1133">Transmembrane helix</keyword>
<evidence type="ECO:0000313" key="7">
    <source>
        <dbReference type="Proteomes" id="UP001642405"/>
    </source>
</evidence>
<comment type="caution">
    <text evidence="6">The sequence shown here is derived from an EMBL/GenBank/DDBJ whole genome shotgun (WGS) entry which is preliminary data.</text>
</comment>
<keyword evidence="7" id="KW-1185">Reference proteome</keyword>
<dbReference type="SUPFAM" id="SSF103473">
    <property type="entry name" value="MFS general substrate transporter"/>
    <property type="match status" value="1"/>
</dbReference>
<name>A0ABP0C4W9_9PEZI</name>
<feature type="domain" description="Rhodopsin" evidence="5">
    <location>
        <begin position="2"/>
        <end position="168"/>
    </location>
</feature>
<feature type="compositionally biased region" description="Low complexity" evidence="3">
    <location>
        <begin position="510"/>
        <end position="522"/>
    </location>
</feature>
<sequence length="578" mass="62137">MATKTSILIFYLRLSKNTIQVLRIGSYTVLVLVNVAGTVLTFMNIFQCRPVAAAFTDASGQCIPLLTEFICSAPVNIITDLAILALPIPVLTGMRIPSRQKTILVITFVLGIFVTIVDVVRIYYLQQAILVVQPGASSDPNAIFGDGVDFAWNASMSLMWSAVEVNVGSAKDKSLYFGFVKLDTPKNMLEASVLESIKYCTIVAVLFFLWGFSYGLLNTLNNVVAAVANMTTAQTLGLTSAYFGGGYFFGPLVVGTNHIGGFKATFMVGLCIYGIESMSIYFHHLVTSWLPDGATTSSASITLRNIGWGSIAFDMATSSVTPDDDSDNPAGLAVSVPNYLLVAHTAFAISRFFTAYIVYLGVKHPKNRWLPTPRTILTISTSLVTLLALLIVVLKPSQNANLIMVPVTLYFLAEGPVWPLVFAIGLRGQGTRTKRAAAYITMGASGPLFWPFVMYAILEDGGTIQIAFVIVVALMAVSTLYPLFLTFVRDARDLTKVAPLDPRAGSASVPGRPHAGGAMPRRPAAPRPGVLDMSMLGGTPYSVEEHYSEEQQAEQEHQGGTEARGVASPKPADSAVTP</sequence>
<comment type="subcellular location">
    <subcellularLocation>
        <location evidence="1">Cell inner membrane</location>
        <topology evidence="1">Multi-pass membrane protein</topology>
    </subcellularLocation>
</comment>
<proteinExistence type="predicted"/>
<evidence type="ECO:0000256" key="3">
    <source>
        <dbReference type="SAM" id="MobiDB-lite"/>
    </source>
</evidence>
<feature type="transmembrane region" description="Helical" evidence="4">
    <location>
        <begin position="223"/>
        <end position="249"/>
    </location>
</feature>
<dbReference type="PANTHER" id="PTHR43702">
    <property type="entry name" value="L-FUCOSE-PROTON SYMPORTER"/>
    <property type="match status" value="1"/>
</dbReference>
<keyword evidence="4" id="KW-0812">Transmembrane</keyword>
<dbReference type="InterPro" id="IPR050375">
    <property type="entry name" value="MFS_TsgA-like"/>
</dbReference>